<sequence length="46" mass="5532">MSEHKNIFSTFVNENQFDLHSYLTYLFINECQEGVVNELEQKHINQ</sequence>
<evidence type="ECO:0000313" key="2">
    <source>
        <dbReference type="Proteomes" id="UP000543174"/>
    </source>
</evidence>
<comment type="caution">
    <text evidence="1">The sequence shown here is derived from an EMBL/GenBank/DDBJ whole genome shotgun (WGS) entry which is preliminary data.</text>
</comment>
<accession>A0A7W3NFP0</accession>
<evidence type="ECO:0000313" key="1">
    <source>
        <dbReference type="EMBL" id="MBA9042159.1"/>
    </source>
</evidence>
<gene>
    <name evidence="1" type="ORF">HNP21_005292</name>
</gene>
<protein>
    <submittedName>
        <fullName evidence="1">Uncharacterized protein</fullName>
    </submittedName>
</protein>
<proteinExistence type="predicted"/>
<keyword evidence="2" id="KW-1185">Reference proteome</keyword>
<name>A0A7W3NFP0_PRIAR</name>
<reference evidence="1" key="1">
    <citation type="submission" date="2020-08" db="EMBL/GenBank/DDBJ databases">
        <title>Functional genomics of gut bacteria from endangered species of beetles.</title>
        <authorList>
            <person name="Carlos-Shanley C."/>
        </authorList>
    </citation>
    <scope>NUCLEOTIDE SEQUENCE [LARGE SCALE GENOMIC DNA]</scope>
    <source>
        <strain evidence="1">S00060</strain>
    </source>
</reference>
<organism evidence="1 2">
    <name type="scientific">Priestia aryabhattai</name>
    <name type="common">Bacillus aryabhattai</name>
    <dbReference type="NCBI Taxonomy" id="412384"/>
    <lineage>
        <taxon>Bacteria</taxon>
        <taxon>Bacillati</taxon>
        <taxon>Bacillota</taxon>
        <taxon>Bacilli</taxon>
        <taxon>Bacillales</taxon>
        <taxon>Bacillaceae</taxon>
        <taxon>Priestia</taxon>
    </lineage>
</organism>
<dbReference type="Proteomes" id="UP000543174">
    <property type="component" value="Unassembled WGS sequence"/>
</dbReference>
<dbReference type="EMBL" id="JACJHT010000009">
    <property type="protein sequence ID" value="MBA9042159.1"/>
    <property type="molecule type" value="Genomic_DNA"/>
</dbReference>
<dbReference type="AlphaFoldDB" id="A0A7W3NFP0"/>